<keyword evidence="1" id="KW-1133">Transmembrane helix</keyword>
<dbReference type="AlphaFoldDB" id="A0A5C3P1F0"/>
<sequence>MFALAGIAHLRFAPSWASYGVLSGIWLLNVALDGLQQAVRHKDSGPDSLRRRRYPAVW</sequence>
<dbReference type="InParanoid" id="A0A5C3P1F0"/>
<gene>
    <name evidence="2" type="ORF">K466DRAFT_589704</name>
</gene>
<evidence type="ECO:0000256" key="1">
    <source>
        <dbReference type="SAM" id="Phobius"/>
    </source>
</evidence>
<proteinExistence type="predicted"/>
<accession>A0A5C3P1F0</accession>
<keyword evidence="1" id="KW-0472">Membrane</keyword>
<feature type="transmembrane region" description="Helical" evidence="1">
    <location>
        <begin position="12"/>
        <end position="32"/>
    </location>
</feature>
<organism evidence="2 3">
    <name type="scientific">Polyporus arcularius HHB13444</name>
    <dbReference type="NCBI Taxonomy" id="1314778"/>
    <lineage>
        <taxon>Eukaryota</taxon>
        <taxon>Fungi</taxon>
        <taxon>Dikarya</taxon>
        <taxon>Basidiomycota</taxon>
        <taxon>Agaricomycotina</taxon>
        <taxon>Agaricomycetes</taxon>
        <taxon>Polyporales</taxon>
        <taxon>Polyporaceae</taxon>
        <taxon>Polyporus</taxon>
    </lineage>
</organism>
<dbReference type="Proteomes" id="UP000308197">
    <property type="component" value="Unassembled WGS sequence"/>
</dbReference>
<name>A0A5C3P1F0_9APHY</name>
<reference evidence="2 3" key="1">
    <citation type="journal article" date="2019" name="Nat. Ecol. Evol.">
        <title>Megaphylogeny resolves global patterns of mushroom evolution.</title>
        <authorList>
            <person name="Varga T."/>
            <person name="Krizsan K."/>
            <person name="Foldi C."/>
            <person name="Dima B."/>
            <person name="Sanchez-Garcia M."/>
            <person name="Sanchez-Ramirez S."/>
            <person name="Szollosi G.J."/>
            <person name="Szarkandi J.G."/>
            <person name="Papp V."/>
            <person name="Albert L."/>
            <person name="Andreopoulos W."/>
            <person name="Angelini C."/>
            <person name="Antonin V."/>
            <person name="Barry K.W."/>
            <person name="Bougher N.L."/>
            <person name="Buchanan P."/>
            <person name="Buyck B."/>
            <person name="Bense V."/>
            <person name="Catcheside P."/>
            <person name="Chovatia M."/>
            <person name="Cooper J."/>
            <person name="Damon W."/>
            <person name="Desjardin D."/>
            <person name="Finy P."/>
            <person name="Geml J."/>
            <person name="Haridas S."/>
            <person name="Hughes K."/>
            <person name="Justo A."/>
            <person name="Karasinski D."/>
            <person name="Kautmanova I."/>
            <person name="Kiss B."/>
            <person name="Kocsube S."/>
            <person name="Kotiranta H."/>
            <person name="LaButti K.M."/>
            <person name="Lechner B.E."/>
            <person name="Liimatainen K."/>
            <person name="Lipzen A."/>
            <person name="Lukacs Z."/>
            <person name="Mihaltcheva S."/>
            <person name="Morgado L.N."/>
            <person name="Niskanen T."/>
            <person name="Noordeloos M.E."/>
            <person name="Ohm R.A."/>
            <person name="Ortiz-Santana B."/>
            <person name="Ovrebo C."/>
            <person name="Racz N."/>
            <person name="Riley R."/>
            <person name="Savchenko A."/>
            <person name="Shiryaev A."/>
            <person name="Soop K."/>
            <person name="Spirin V."/>
            <person name="Szebenyi C."/>
            <person name="Tomsovsky M."/>
            <person name="Tulloss R.E."/>
            <person name="Uehling J."/>
            <person name="Grigoriev I.V."/>
            <person name="Vagvolgyi C."/>
            <person name="Papp T."/>
            <person name="Martin F.M."/>
            <person name="Miettinen O."/>
            <person name="Hibbett D.S."/>
            <person name="Nagy L.G."/>
        </authorList>
    </citation>
    <scope>NUCLEOTIDE SEQUENCE [LARGE SCALE GENOMIC DNA]</scope>
    <source>
        <strain evidence="2 3">HHB13444</strain>
    </source>
</reference>
<evidence type="ECO:0000313" key="3">
    <source>
        <dbReference type="Proteomes" id="UP000308197"/>
    </source>
</evidence>
<keyword evidence="3" id="KW-1185">Reference proteome</keyword>
<protein>
    <submittedName>
        <fullName evidence="2">Uncharacterized protein</fullName>
    </submittedName>
</protein>
<dbReference type="EMBL" id="ML211391">
    <property type="protein sequence ID" value="TFK83465.1"/>
    <property type="molecule type" value="Genomic_DNA"/>
</dbReference>
<keyword evidence="1" id="KW-0812">Transmembrane</keyword>
<evidence type="ECO:0000313" key="2">
    <source>
        <dbReference type="EMBL" id="TFK83465.1"/>
    </source>
</evidence>